<feature type="compositionally biased region" description="Basic and acidic residues" evidence="1">
    <location>
        <begin position="152"/>
        <end position="179"/>
    </location>
</feature>
<keyword evidence="2" id="KW-1133">Transmembrane helix</keyword>
<evidence type="ECO:0000256" key="1">
    <source>
        <dbReference type="SAM" id="MobiDB-lite"/>
    </source>
</evidence>
<feature type="compositionally biased region" description="Basic and acidic residues" evidence="1">
    <location>
        <begin position="128"/>
        <end position="141"/>
    </location>
</feature>
<dbReference type="EMBL" id="KI912109">
    <property type="protein sequence ID" value="ETS86228.1"/>
    <property type="molecule type" value="Genomic_DNA"/>
</dbReference>
<gene>
    <name evidence="3" type="ORF">PFICI_00056</name>
</gene>
<feature type="transmembrane region" description="Helical" evidence="2">
    <location>
        <begin position="31"/>
        <end position="55"/>
    </location>
</feature>
<dbReference type="RefSeq" id="XP_007826828.1">
    <property type="nucleotide sequence ID" value="XM_007828637.1"/>
</dbReference>
<dbReference type="OrthoDB" id="5222624at2759"/>
<accession>W3XJN7</accession>
<dbReference type="InParanoid" id="W3XJN7"/>
<dbReference type="KEGG" id="pfy:PFICI_00056"/>
<organism evidence="3 4">
    <name type="scientific">Pestalotiopsis fici (strain W106-1 / CGMCC3.15140)</name>
    <dbReference type="NCBI Taxonomy" id="1229662"/>
    <lineage>
        <taxon>Eukaryota</taxon>
        <taxon>Fungi</taxon>
        <taxon>Dikarya</taxon>
        <taxon>Ascomycota</taxon>
        <taxon>Pezizomycotina</taxon>
        <taxon>Sordariomycetes</taxon>
        <taxon>Xylariomycetidae</taxon>
        <taxon>Amphisphaeriales</taxon>
        <taxon>Sporocadaceae</taxon>
        <taxon>Pestalotiopsis</taxon>
    </lineage>
</organism>
<dbReference type="HOGENOM" id="CLU_1225143_0_0_1"/>
<reference evidence="4" key="1">
    <citation type="journal article" date="2015" name="BMC Genomics">
        <title>Genomic and transcriptomic analysis of the endophytic fungus Pestalotiopsis fici reveals its lifestyle and high potential for synthesis of natural products.</title>
        <authorList>
            <person name="Wang X."/>
            <person name="Zhang X."/>
            <person name="Liu L."/>
            <person name="Xiang M."/>
            <person name="Wang W."/>
            <person name="Sun X."/>
            <person name="Che Y."/>
            <person name="Guo L."/>
            <person name="Liu G."/>
            <person name="Guo L."/>
            <person name="Wang C."/>
            <person name="Yin W.B."/>
            <person name="Stadler M."/>
            <person name="Zhang X."/>
            <person name="Liu X."/>
        </authorList>
    </citation>
    <scope>NUCLEOTIDE SEQUENCE [LARGE SCALE GENOMIC DNA]</scope>
    <source>
        <strain evidence="4">W106-1 / CGMCC3.15140</strain>
    </source>
</reference>
<feature type="region of interest" description="Disordered" evidence="1">
    <location>
        <begin position="124"/>
        <end position="226"/>
    </location>
</feature>
<feature type="compositionally biased region" description="Low complexity" evidence="1">
    <location>
        <begin position="210"/>
        <end position="226"/>
    </location>
</feature>
<sequence>MAPQPHSNGNLLSSEDHGVQKRGEDLALSPWTIVAIIIALLVVMSTIAFTALYIMRRRRVIKESQGLPAISGRHEVMRRRKGMTAAERRAAEETERSLMIRKSLASRSTLHSVASRDTHILDTARSSRVVDDDGDEHQHDDEIPELPTSTGDWKEWEAHTQAERRHSRLRELSAGRESHPAFAQELEDLPVPAQTRSPSPSRELKGPRQLLPLPSLPSSAPPSHAL</sequence>
<keyword evidence="4" id="KW-1185">Reference proteome</keyword>
<dbReference type="eggNOG" id="ENOG502T7II">
    <property type="taxonomic scope" value="Eukaryota"/>
</dbReference>
<evidence type="ECO:0000313" key="3">
    <source>
        <dbReference type="EMBL" id="ETS86228.1"/>
    </source>
</evidence>
<keyword evidence="2" id="KW-0472">Membrane</keyword>
<dbReference type="AlphaFoldDB" id="W3XJN7"/>
<protein>
    <submittedName>
        <fullName evidence="3">Uncharacterized protein</fullName>
    </submittedName>
</protein>
<keyword evidence="2" id="KW-0812">Transmembrane</keyword>
<dbReference type="GeneID" id="19265069"/>
<proteinExistence type="predicted"/>
<evidence type="ECO:0000256" key="2">
    <source>
        <dbReference type="SAM" id="Phobius"/>
    </source>
</evidence>
<dbReference type="Proteomes" id="UP000030651">
    <property type="component" value="Unassembled WGS sequence"/>
</dbReference>
<dbReference type="OMA" id="AWIVISV"/>
<name>W3XJN7_PESFW</name>
<evidence type="ECO:0000313" key="4">
    <source>
        <dbReference type="Proteomes" id="UP000030651"/>
    </source>
</evidence>